<sequence>MASEDTVNRSGNRDASMLSHWLVDPKKHAILAACGSNCTPFPKAETTKSASCAAIWSTIPLLLVTSNRGGASSAVSNIYRRIRTT</sequence>
<gene>
    <name evidence="1" type="ORF">BDW59DRAFT_151655</name>
</gene>
<accession>A0ABR4HUJ0</accession>
<dbReference type="Proteomes" id="UP001610335">
    <property type="component" value="Unassembled WGS sequence"/>
</dbReference>
<dbReference type="EMBL" id="JBFXLS010000079">
    <property type="protein sequence ID" value="KAL2819045.1"/>
    <property type="molecule type" value="Genomic_DNA"/>
</dbReference>
<reference evidence="1 2" key="1">
    <citation type="submission" date="2024-07" db="EMBL/GenBank/DDBJ databases">
        <title>Section-level genome sequencing and comparative genomics of Aspergillus sections Usti and Cavernicolus.</title>
        <authorList>
            <consortium name="Lawrence Berkeley National Laboratory"/>
            <person name="Nybo J.L."/>
            <person name="Vesth T.C."/>
            <person name="Theobald S."/>
            <person name="Frisvad J.C."/>
            <person name="Larsen T.O."/>
            <person name="Kjaerboelling I."/>
            <person name="Rothschild-Mancinelli K."/>
            <person name="Lyhne E.K."/>
            <person name="Kogle M.E."/>
            <person name="Barry K."/>
            <person name="Clum A."/>
            <person name="Na H."/>
            <person name="Ledsgaard L."/>
            <person name="Lin J."/>
            <person name="Lipzen A."/>
            <person name="Kuo A."/>
            <person name="Riley R."/>
            <person name="Mondo S."/>
            <person name="LaButti K."/>
            <person name="Haridas S."/>
            <person name="Pangalinan J."/>
            <person name="Salamov A.A."/>
            <person name="Simmons B.A."/>
            <person name="Magnuson J.K."/>
            <person name="Chen J."/>
            <person name="Drula E."/>
            <person name="Henrissat B."/>
            <person name="Wiebenga A."/>
            <person name="Lubbers R.J."/>
            <person name="Gomes A.C."/>
            <person name="Makela M.R."/>
            <person name="Stajich J."/>
            <person name="Grigoriev I.V."/>
            <person name="Mortensen U.H."/>
            <person name="De vries R.P."/>
            <person name="Baker S.E."/>
            <person name="Andersen M.R."/>
        </authorList>
    </citation>
    <scope>NUCLEOTIDE SEQUENCE [LARGE SCALE GENOMIC DNA]</scope>
    <source>
        <strain evidence="1 2">CBS 600.67</strain>
    </source>
</reference>
<proteinExistence type="predicted"/>
<evidence type="ECO:0000313" key="1">
    <source>
        <dbReference type="EMBL" id="KAL2819045.1"/>
    </source>
</evidence>
<organism evidence="1 2">
    <name type="scientific">Aspergillus cavernicola</name>
    <dbReference type="NCBI Taxonomy" id="176166"/>
    <lineage>
        <taxon>Eukaryota</taxon>
        <taxon>Fungi</taxon>
        <taxon>Dikarya</taxon>
        <taxon>Ascomycota</taxon>
        <taxon>Pezizomycotina</taxon>
        <taxon>Eurotiomycetes</taxon>
        <taxon>Eurotiomycetidae</taxon>
        <taxon>Eurotiales</taxon>
        <taxon>Aspergillaceae</taxon>
        <taxon>Aspergillus</taxon>
        <taxon>Aspergillus subgen. Nidulantes</taxon>
    </lineage>
</organism>
<protein>
    <submittedName>
        <fullName evidence="1">Uncharacterized protein</fullName>
    </submittedName>
</protein>
<evidence type="ECO:0000313" key="2">
    <source>
        <dbReference type="Proteomes" id="UP001610335"/>
    </source>
</evidence>
<name>A0ABR4HUJ0_9EURO</name>
<comment type="caution">
    <text evidence="1">The sequence shown here is derived from an EMBL/GenBank/DDBJ whole genome shotgun (WGS) entry which is preliminary data.</text>
</comment>
<keyword evidence="2" id="KW-1185">Reference proteome</keyword>